<keyword evidence="3 7" id="KW-0863">Zinc-finger</keyword>
<accession>A0A2C9L0C4</accession>
<dbReference type="Pfam" id="PF01412">
    <property type="entry name" value="ArfGap"/>
    <property type="match status" value="1"/>
</dbReference>
<keyword evidence="8" id="KW-0175">Coiled coil</keyword>
<evidence type="ECO:0000313" key="12">
    <source>
        <dbReference type="EnsemblMetazoa" id="BGLB025500-PA"/>
    </source>
</evidence>
<dbReference type="Pfam" id="PF12796">
    <property type="entry name" value="Ank_2"/>
    <property type="match status" value="1"/>
</dbReference>
<evidence type="ECO:0000256" key="2">
    <source>
        <dbReference type="ARBA" id="ARBA00022737"/>
    </source>
</evidence>
<dbReference type="InterPro" id="IPR045258">
    <property type="entry name" value="ACAP1/2/3-like"/>
</dbReference>
<dbReference type="GO" id="GO:0005737">
    <property type="term" value="C:cytoplasm"/>
    <property type="evidence" value="ECO:0007669"/>
    <property type="project" value="InterPro"/>
</dbReference>
<dbReference type="GO" id="GO:0005096">
    <property type="term" value="F:GTPase activator activity"/>
    <property type="evidence" value="ECO:0007669"/>
    <property type="project" value="InterPro"/>
</dbReference>
<dbReference type="InterPro" id="IPR038508">
    <property type="entry name" value="ArfGAP_dom_sf"/>
</dbReference>
<keyword evidence="5 6" id="KW-0040">ANK repeat</keyword>
<feature type="domain" description="PH" evidence="10">
    <location>
        <begin position="269"/>
        <end position="364"/>
    </location>
</feature>
<dbReference type="InterPro" id="IPR011993">
    <property type="entry name" value="PH-like_dom_sf"/>
</dbReference>
<dbReference type="PROSITE" id="PS50003">
    <property type="entry name" value="PH_DOMAIN"/>
    <property type="match status" value="1"/>
</dbReference>
<dbReference type="Pfam" id="PF16746">
    <property type="entry name" value="BAR_3"/>
    <property type="match status" value="1"/>
</dbReference>
<dbReference type="PRINTS" id="PR00405">
    <property type="entry name" value="REVINTRACTNG"/>
</dbReference>
<dbReference type="FunFam" id="2.30.29.30:FF:000026">
    <property type="entry name" value="Arf-GAP with coiled-coil, ANK repeat and PH domain-containing protein 2"/>
    <property type="match status" value="1"/>
</dbReference>
<evidence type="ECO:0000313" key="13">
    <source>
        <dbReference type="Proteomes" id="UP000076420"/>
    </source>
</evidence>
<name>A0A2C9L0C4_BIOGL</name>
<dbReference type="OrthoDB" id="10070851at2759"/>
<feature type="repeat" description="ANK" evidence="6">
    <location>
        <begin position="709"/>
        <end position="741"/>
    </location>
</feature>
<evidence type="ECO:0008006" key="14">
    <source>
        <dbReference type="Google" id="ProtNLM"/>
    </source>
</evidence>
<evidence type="ECO:0000256" key="4">
    <source>
        <dbReference type="ARBA" id="ARBA00022833"/>
    </source>
</evidence>
<keyword evidence="2" id="KW-0677">Repeat</keyword>
<dbReference type="STRING" id="6526.A0A2C9L0C4"/>
<dbReference type="SMART" id="SM00248">
    <property type="entry name" value="ANK"/>
    <property type="match status" value="3"/>
</dbReference>
<dbReference type="SMART" id="SM00233">
    <property type="entry name" value="PH"/>
    <property type="match status" value="1"/>
</dbReference>
<reference evidence="12" key="1">
    <citation type="submission" date="2020-05" db="UniProtKB">
        <authorList>
            <consortium name="EnsemblMetazoa"/>
        </authorList>
    </citation>
    <scope>IDENTIFICATION</scope>
    <source>
        <strain evidence="12">BB02</strain>
    </source>
</reference>
<dbReference type="FunFam" id="1.10.220.150:FF:000007">
    <property type="entry name" value="Arf-GAP with coiled-coil, ANK repeat and PH domain-containing protein 2"/>
    <property type="match status" value="1"/>
</dbReference>
<dbReference type="CDD" id="cd07603">
    <property type="entry name" value="BAR_ACAPs"/>
    <property type="match status" value="1"/>
</dbReference>
<dbReference type="SUPFAM" id="SSF48403">
    <property type="entry name" value="Ankyrin repeat"/>
    <property type="match status" value="1"/>
</dbReference>
<dbReference type="Proteomes" id="UP000076420">
    <property type="component" value="Unassembled WGS sequence"/>
</dbReference>
<dbReference type="KEGG" id="bgt:106079216"/>
<evidence type="ECO:0000256" key="1">
    <source>
        <dbReference type="ARBA" id="ARBA00022723"/>
    </source>
</evidence>
<evidence type="ECO:0000256" key="6">
    <source>
        <dbReference type="PROSITE-ProRule" id="PRU00023"/>
    </source>
</evidence>
<organism evidence="12 13">
    <name type="scientific">Biomphalaria glabrata</name>
    <name type="common">Bloodfluke planorb</name>
    <name type="synonym">Freshwater snail</name>
    <dbReference type="NCBI Taxonomy" id="6526"/>
    <lineage>
        <taxon>Eukaryota</taxon>
        <taxon>Metazoa</taxon>
        <taxon>Spiralia</taxon>
        <taxon>Lophotrochozoa</taxon>
        <taxon>Mollusca</taxon>
        <taxon>Gastropoda</taxon>
        <taxon>Heterobranchia</taxon>
        <taxon>Euthyneura</taxon>
        <taxon>Panpulmonata</taxon>
        <taxon>Hygrophila</taxon>
        <taxon>Lymnaeoidea</taxon>
        <taxon>Planorbidae</taxon>
        <taxon>Biomphalaria</taxon>
    </lineage>
</organism>
<dbReference type="InterPro" id="IPR002110">
    <property type="entry name" value="Ankyrin_rpt"/>
</dbReference>
<dbReference type="VEuPathDB" id="VectorBase:BGLAX_051030"/>
<feature type="region of interest" description="Disordered" evidence="9">
    <location>
        <begin position="370"/>
        <end position="401"/>
    </location>
</feature>
<evidence type="ECO:0000259" key="10">
    <source>
        <dbReference type="PROSITE" id="PS50003"/>
    </source>
</evidence>
<sequence>MKHTVDFKECLKDSPKFRASLEDAENDIEALESRLDKLVKQCTAMIEAGKMFSNASSGFVVGVRDLANYFNDDTLVSDNAKVSTSLSRFAHAMSEMLKYFNILMDQAHRSICKNLNNFIRIDIKKVKETKKLFEKISDDMDAAYIRNSQAPKSKPQECEEANNTLTAMRSCFAHTSLDYVFQVNVLNSKKRFDILDTMLSFMHAQNTFFHQGHDLFRDLETTYMKDIAGQVEELSSKAKIERKEMEERHTLVQQKDLSTSSLLQGDGNLLQTEGYLFKRNSNAFKNYVRRWFCIQDSQLVYRKRTKDTLTVMEDDLRLCTIRQPVDSDRRFCFEVLSPTRSHILQADSDEECQLWVSALNASISHAYKETMHSQEVENKRSSTSSKESSQSDMLPAEPKQSKAKIRMEQLLTIPGNSHCCDCGANEPRWASINLGITLCIECSGIHRGFGVHLSKVRSITLDTWEPEHLKVMLEIGNDVVNRIYEAEVDETIAARATPDCNRTVRESWIRAKYFQRAFIKKLPGVNKSNVLRKWSVRKKTRRSSSQSFLKTSRSGGELKDSAWSRNRVVSEDLSSELLEGGETGATGAVLSVSNATLMEKRSFKNNAREEQASGDVAGIVFGDDPPLFVAGLNKSLDLESSDESLHEYDDEASINVGVDGDDFTTSWEDMSKLDPNLLLYKASAARNLPVMLEALANSADPNWVNLEEDGKTPIMKAVQTGSLAACEFLLLNNAKLDRKDKNGKTALHHATILGHTGQVCQFLKRRADQNAKDNQGQTPLDIAVANANADIVTLLRLAKLNDEMKESDGYLGNPGDETFQDVFRDFTNMASNNPEKLKRK</sequence>
<dbReference type="PROSITE" id="PS50088">
    <property type="entry name" value="ANK_REPEAT"/>
    <property type="match status" value="2"/>
</dbReference>
<dbReference type="InterPro" id="IPR001849">
    <property type="entry name" value="PH_domain"/>
</dbReference>
<dbReference type="SUPFAM" id="SSF103657">
    <property type="entry name" value="BAR/IMD domain-like"/>
    <property type="match status" value="1"/>
</dbReference>
<keyword evidence="4" id="KW-0862">Zinc</keyword>
<dbReference type="FunFam" id="1.20.1270.60:FF:000025">
    <property type="entry name" value="arf-GAP with coiled-coil, ANK repeat and PH domain-containing protein 2"/>
    <property type="match status" value="1"/>
</dbReference>
<dbReference type="PANTHER" id="PTHR23180:SF399">
    <property type="entry name" value="BLOWN FUSE, ISOFORM A-RELATED"/>
    <property type="match status" value="1"/>
</dbReference>
<dbReference type="InterPro" id="IPR036770">
    <property type="entry name" value="Ankyrin_rpt-contain_sf"/>
</dbReference>
<dbReference type="GO" id="GO:0008270">
    <property type="term" value="F:zinc ion binding"/>
    <property type="evidence" value="ECO:0007669"/>
    <property type="project" value="UniProtKB-KW"/>
</dbReference>
<dbReference type="SUPFAM" id="SSF50729">
    <property type="entry name" value="PH domain-like"/>
    <property type="match status" value="1"/>
</dbReference>
<keyword evidence="1" id="KW-0479">Metal-binding</keyword>
<dbReference type="AlphaFoldDB" id="A0A2C9L0C4"/>
<dbReference type="Gene3D" id="1.25.40.20">
    <property type="entry name" value="Ankyrin repeat-containing domain"/>
    <property type="match status" value="1"/>
</dbReference>
<feature type="compositionally biased region" description="Basic and acidic residues" evidence="9">
    <location>
        <begin position="370"/>
        <end position="380"/>
    </location>
</feature>
<dbReference type="Pfam" id="PF00169">
    <property type="entry name" value="PH"/>
    <property type="match status" value="1"/>
</dbReference>
<gene>
    <name evidence="12" type="primary">106079216</name>
</gene>
<feature type="domain" description="Arf-GAP" evidence="11">
    <location>
        <begin position="404"/>
        <end position="526"/>
    </location>
</feature>
<dbReference type="VEuPathDB" id="VectorBase:BGLB025500"/>
<dbReference type="EnsemblMetazoa" id="BGLB025500-RA">
    <property type="protein sequence ID" value="BGLB025500-PA"/>
    <property type="gene ID" value="BGLB025500"/>
</dbReference>
<evidence type="ECO:0000259" key="11">
    <source>
        <dbReference type="PROSITE" id="PS50115"/>
    </source>
</evidence>
<dbReference type="InterPro" id="IPR001164">
    <property type="entry name" value="ArfGAP_dom"/>
</dbReference>
<evidence type="ECO:0000256" key="9">
    <source>
        <dbReference type="SAM" id="MobiDB-lite"/>
    </source>
</evidence>
<dbReference type="Gene3D" id="2.30.29.30">
    <property type="entry name" value="Pleckstrin-homology domain (PH domain)/Phosphotyrosine-binding domain (PTB)"/>
    <property type="match status" value="1"/>
</dbReference>
<dbReference type="CDD" id="cd13250">
    <property type="entry name" value="PH_ACAP"/>
    <property type="match status" value="1"/>
</dbReference>
<dbReference type="Gene3D" id="1.20.1270.60">
    <property type="entry name" value="Arfaptin homology (AH) domain/BAR domain"/>
    <property type="match status" value="1"/>
</dbReference>
<proteinExistence type="predicted"/>
<feature type="coiled-coil region" evidence="8">
    <location>
        <begin position="14"/>
        <end position="48"/>
    </location>
</feature>
<dbReference type="SMART" id="SM00105">
    <property type="entry name" value="ArfGap"/>
    <property type="match status" value="1"/>
</dbReference>
<dbReference type="PANTHER" id="PTHR23180">
    <property type="entry name" value="CENTAURIN/ARF"/>
    <property type="match status" value="1"/>
</dbReference>
<feature type="repeat" description="ANK" evidence="6">
    <location>
        <begin position="742"/>
        <end position="774"/>
    </location>
</feature>
<protein>
    <recommendedName>
        <fullName evidence="14">Arf-GAP with coiled-coil, ANK repeat and PH domain-containing protein 2</fullName>
    </recommendedName>
</protein>
<dbReference type="PROSITE" id="PS50115">
    <property type="entry name" value="ARFGAP"/>
    <property type="match status" value="1"/>
</dbReference>
<evidence type="ECO:0000256" key="5">
    <source>
        <dbReference type="ARBA" id="ARBA00023043"/>
    </source>
</evidence>
<dbReference type="InterPro" id="IPR037278">
    <property type="entry name" value="ARFGAP/RecO"/>
</dbReference>
<dbReference type="InterPro" id="IPR004148">
    <property type="entry name" value="BAR_dom"/>
</dbReference>
<evidence type="ECO:0000256" key="3">
    <source>
        <dbReference type="ARBA" id="ARBA00022771"/>
    </source>
</evidence>
<evidence type="ECO:0000256" key="8">
    <source>
        <dbReference type="SAM" id="Coils"/>
    </source>
</evidence>
<dbReference type="InterPro" id="IPR027267">
    <property type="entry name" value="AH/BAR_dom_sf"/>
</dbReference>
<feature type="compositionally biased region" description="Low complexity" evidence="9">
    <location>
        <begin position="381"/>
        <end position="391"/>
    </location>
</feature>
<dbReference type="CDD" id="cd08835">
    <property type="entry name" value="ArfGap_ACAP"/>
    <property type="match status" value="1"/>
</dbReference>
<dbReference type="Gene3D" id="1.10.220.150">
    <property type="entry name" value="Arf GTPase activating protein"/>
    <property type="match status" value="1"/>
</dbReference>
<dbReference type="PROSITE" id="PS50297">
    <property type="entry name" value="ANK_REP_REGION"/>
    <property type="match status" value="2"/>
</dbReference>
<evidence type="ECO:0000256" key="7">
    <source>
        <dbReference type="PROSITE-ProRule" id="PRU00288"/>
    </source>
</evidence>
<dbReference type="SUPFAM" id="SSF57863">
    <property type="entry name" value="ArfGap/RecO-like zinc finger"/>
    <property type="match status" value="1"/>
</dbReference>